<protein>
    <submittedName>
        <fullName evidence="1">Uncharacterized protein</fullName>
    </submittedName>
</protein>
<proteinExistence type="predicted"/>
<organism evidence="1 2">
    <name type="scientific">Pyropia yezoensis</name>
    <name type="common">Susabi-nori</name>
    <name type="synonym">Porphyra yezoensis</name>
    <dbReference type="NCBI Taxonomy" id="2788"/>
    <lineage>
        <taxon>Eukaryota</taxon>
        <taxon>Rhodophyta</taxon>
        <taxon>Bangiophyceae</taxon>
        <taxon>Bangiales</taxon>
        <taxon>Bangiaceae</taxon>
        <taxon>Pyropia</taxon>
    </lineage>
</organism>
<sequence>MGVRHAQGQPTTDRAHVSPRAEEERQCRPRAAAGGSAHPRGRRHPVAQPRAAAPPPHPHHRHRHRQQQQQLPKRGGGGGGGKGHTTGGGRGTTGGGKRATRLGNAAAGGAAAGGGRERWPRRPGWGAHAAPLRRRPPLPAGPQGGPRSRLQRPR</sequence>
<accession>A0ACC3BY36</accession>
<dbReference type="EMBL" id="CM020619">
    <property type="protein sequence ID" value="KAK1862951.1"/>
    <property type="molecule type" value="Genomic_DNA"/>
</dbReference>
<evidence type="ECO:0000313" key="2">
    <source>
        <dbReference type="Proteomes" id="UP000798662"/>
    </source>
</evidence>
<comment type="caution">
    <text evidence="1">The sequence shown here is derived from an EMBL/GenBank/DDBJ whole genome shotgun (WGS) entry which is preliminary data.</text>
</comment>
<dbReference type="Proteomes" id="UP000798662">
    <property type="component" value="Chromosome 2"/>
</dbReference>
<gene>
    <name evidence="1" type="ORF">I4F81_005517</name>
</gene>
<keyword evidence="2" id="KW-1185">Reference proteome</keyword>
<evidence type="ECO:0000313" key="1">
    <source>
        <dbReference type="EMBL" id="KAK1862951.1"/>
    </source>
</evidence>
<reference evidence="1" key="1">
    <citation type="submission" date="2019-11" db="EMBL/GenBank/DDBJ databases">
        <title>Nori genome reveals adaptations in red seaweeds to the harsh intertidal environment.</title>
        <authorList>
            <person name="Wang D."/>
            <person name="Mao Y."/>
        </authorList>
    </citation>
    <scope>NUCLEOTIDE SEQUENCE</scope>
    <source>
        <tissue evidence="1">Gametophyte</tissue>
    </source>
</reference>
<name>A0ACC3BY36_PYRYE</name>